<dbReference type="InterPro" id="IPR003135">
    <property type="entry name" value="ATP-grasp_carboxylate-amine"/>
</dbReference>
<dbReference type="InterPro" id="IPR040686">
    <property type="entry name" value="PurK_C"/>
</dbReference>
<evidence type="ECO:0000256" key="3">
    <source>
        <dbReference type="ARBA" id="ARBA00022840"/>
    </source>
</evidence>
<dbReference type="GO" id="GO:0046872">
    <property type="term" value="F:metal ion binding"/>
    <property type="evidence" value="ECO:0007669"/>
    <property type="project" value="InterPro"/>
</dbReference>
<proteinExistence type="inferred from homology"/>
<dbReference type="PROSITE" id="PS50975">
    <property type="entry name" value="ATP_GRASP"/>
    <property type="match status" value="1"/>
</dbReference>
<dbReference type="HAMAP" id="MF_01928">
    <property type="entry name" value="PurK"/>
    <property type="match status" value="1"/>
</dbReference>
<dbReference type="InterPro" id="IPR016185">
    <property type="entry name" value="PreATP-grasp_dom_sf"/>
</dbReference>
<feature type="binding site" evidence="4">
    <location>
        <begin position="262"/>
        <end position="263"/>
    </location>
    <ligand>
        <name>ATP</name>
        <dbReference type="ChEBI" id="CHEBI:30616"/>
    </ligand>
</feature>
<comment type="function">
    <text evidence="5">Catalyzes the ATP-dependent conversion of 5-aminoimidazole ribonucleotide (AIR) and HCO(3)- to N5-carboxyaminoimidazole ribonucleotide (N5-CAIR).</text>
</comment>
<keyword evidence="2 4" id="KW-0658">Purine biosynthesis</keyword>
<comment type="caution">
    <text evidence="7">The sequence shown here is derived from an EMBL/GenBank/DDBJ whole genome shotgun (WGS) entry which is preliminary data.</text>
</comment>
<keyword evidence="1 4" id="KW-0547">Nucleotide-binding</keyword>
<dbReference type="Pfam" id="PF02222">
    <property type="entry name" value="ATP-grasp"/>
    <property type="match status" value="1"/>
</dbReference>
<evidence type="ECO:0000256" key="4">
    <source>
        <dbReference type="HAMAP-Rule" id="MF_01928"/>
    </source>
</evidence>
<dbReference type="PANTHER" id="PTHR11609">
    <property type="entry name" value="PURINE BIOSYNTHESIS PROTEIN 6/7, PUR6/7"/>
    <property type="match status" value="1"/>
</dbReference>
<feature type="binding site" evidence="4">
    <location>
        <position position="103"/>
    </location>
    <ligand>
        <name>ATP</name>
        <dbReference type="ChEBI" id="CHEBI:30616"/>
    </ligand>
</feature>
<dbReference type="InterPro" id="IPR013815">
    <property type="entry name" value="ATP_grasp_subdomain_1"/>
</dbReference>
<dbReference type="STRING" id="62101.AB835_02960"/>
<dbReference type="SUPFAM" id="SSF52440">
    <property type="entry name" value="PreATP-grasp domain"/>
    <property type="match status" value="1"/>
</dbReference>
<sequence>MSMHIAIFGGGQLAQMTAQAGISLGFTFSFIVGEGEDTCCVDGLGNIVVFRQGMDAEALFNALKKPDVITVEKEMVDTTLMAALQQYTRVSPNDQSVYLSQNRIREKNFLRHHGIPTAEFEIIETQEQLESLPQRLGFPIYIKAAESGYDGYNQWRIQKQEDLSQVLLSDDVVLIAEKHIEYSREISVIAARRVDGDIVYYPLMENRHEDGVLISTIAPAPQTVKILEEGAIAYMETIMSSIDYVGILTIECFDTEQGLVVNELAPRVHNSGHWSIEACETSQFENHCRAIANIALGPTTTKGVGGIVNMLGKHGRPEDFAQEGMFYHAYGKEERPRRKLGHIAVLADNHMDVIDKLNKVLVFLYKGRYKTL</sequence>
<dbReference type="Gene3D" id="3.30.470.20">
    <property type="entry name" value="ATP-grasp fold, B domain"/>
    <property type="match status" value="1"/>
</dbReference>
<dbReference type="InterPro" id="IPR011054">
    <property type="entry name" value="Rudment_hybrid_motif"/>
</dbReference>
<reference evidence="7 8" key="1">
    <citation type="journal article" date="2016" name="Appl. Environ. Microbiol.">
        <title>Lack of Overt Genome Reduction in the Bryostatin-Producing Bryozoan Symbiont "Candidatus Endobugula sertula".</title>
        <authorList>
            <person name="Miller I.J."/>
            <person name="Vanee N."/>
            <person name="Fong S.S."/>
            <person name="Lim-Fong G.E."/>
            <person name="Kwan J.C."/>
        </authorList>
    </citation>
    <scope>NUCLEOTIDE SEQUENCE [LARGE SCALE GENOMIC DNA]</scope>
    <source>
        <strain evidence="7">AB1-4</strain>
    </source>
</reference>
<feature type="binding site" evidence="4">
    <location>
        <position position="208"/>
    </location>
    <ligand>
        <name>ATP</name>
        <dbReference type="ChEBI" id="CHEBI:30616"/>
    </ligand>
</feature>
<dbReference type="GO" id="GO:0034028">
    <property type="term" value="F:5-(carboxyamino)imidazole ribonucleotide synthase activity"/>
    <property type="evidence" value="ECO:0007669"/>
    <property type="project" value="UniProtKB-UniRule"/>
</dbReference>
<dbReference type="InterPro" id="IPR054350">
    <property type="entry name" value="PurT/PurK_preATP-grasp"/>
</dbReference>
<dbReference type="AlphaFoldDB" id="A0A1D2QSJ1"/>
<dbReference type="Pfam" id="PF22660">
    <property type="entry name" value="RS_preATP-grasp-like"/>
    <property type="match status" value="1"/>
</dbReference>
<name>A0A1D2QSJ1_9GAMM</name>
<evidence type="ECO:0000313" key="7">
    <source>
        <dbReference type="EMBL" id="ODS24558.1"/>
    </source>
</evidence>
<evidence type="ECO:0000259" key="6">
    <source>
        <dbReference type="PROSITE" id="PS50975"/>
    </source>
</evidence>
<evidence type="ECO:0000256" key="2">
    <source>
        <dbReference type="ARBA" id="ARBA00022755"/>
    </source>
</evidence>
<dbReference type="SUPFAM" id="SSF56059">
    <property type="entry name" value="Glutathione synthetase ATP-binding domain-like"/>
    <property type="match status" value="1"/>
</dbReference>
<gene>
    <name evidence="4 5" type="primary">purK</name>
    <name evidence="7" type="ORF">AB835_02960</name>
</gene>
<dbReference type="PANTHER" id="PTHR11609:SF5">
    <property type="entry name" value="PHOSPHORIBOSYLAMINOIMIDAZOLE CARBOXYLASE"/>
    <property type="match status" value="1"/>
</dbReference>
<dbReference type="Pfam" id="PF17769">
    <property type="entry name" value="PurK_C"/>
    <property type="match status" value="1"/>
</dbReference>
<organism evidence="7 8">
    <name type="scientific">Candidatus Endobugula sertula</name>
    <name type="common">Bugula neritina bacterial symbiont</name>
    <dbReference type="NCBI Taxonomy" id="62101"/>
    <lineage>
        <taxon>Bacteria</taxon>
        <taxon>Pseudomonadati</taxon>
        <taxon>Pseudomonadota</taxon>
        <taxon>Gammaproteobacteria</taxon>
        <taxon>Cellvibrionales</taxon>
        <taxon>Cellvibrionaceae</taxon>
        <taxon>Candidatus Endobugula</taxon>
    </lineage>
</organism>
<dbReference type="Gene3D" id="3.40.50.20">
    <property type="match status" value="1"/>
</dbReference>
<feature type="binding site" evidence="4">
    <location>
        <position position="143"/>
    </location>
    <ligand>
        <name>ATP</name>
        <dbReference type="ChEBI" id="CHEBI:30616"/>
    </ligand>
</feature>
<dbReference type="InterPro" id="IPR005875">
    <property type="entry name" value="PurK"/>
</dbReference>
<dbReference type="GO" id="GO:0004638">
    <property type="term" value="F:phosphoribosylaminoimidazole carboxylase activity"/>
    <property type="evidence" value="ECO:0007669"/>
    <property type="project" value="InterPro"/>
</dbReference>
<evidence type="ECO:0000313" key="8">
    <source>
        <dbReference type="Proteomes" id="UP000242502"/>
    </source>
</evidence>
<feature type="binding site" evidence="4">
    <location>
        <position position="185"/>
    </location>
    <ligand>
        <name>ATP</name>
        <dbReference type="ChEBI" id="CHEBI:30616"/>
    </ligand>
</feature>
<dbReference type="GO" id="GO:0006189">
    <property type="term" value="P:'de novo' IMP biosynthetic process"/>
    <property type="evidence" value="ECO:0007669"/>
    <property type="project" value="UniProtKB-UniRule"/>
</dbReference>
<keyword evidence="3 4" id="KW-0067">ATP-binding</keyword>
<comment type="subunit">
    <text evidence="4 5">Homodimer.</text>
</comment>
<accession>A0A1D2QSJ1</accession>
<keyword evidence="4 5" id="KW-0436">Ligase</keyword>
<comment type="pathway">
    <text evidence="4 5">Purine metabolism; IMP biosynthesis via de novo pathway; 5-amino-1-(5-phospho-D-ribosyl)imidazole-4-carboxylate from 5-amino-1-(5-phospho-D-ribosyl)imidazole (N5-CAIR route): step 1/2.</text>
</comment>
<comment type="catalytic activity">
    <reaction evidence="4 5">
        <text>5-amino-1-(5-phospho-beta-D-ribosyl)imidazole + hydrogencarbonate + ATP = 5-carboxyamino-1-(5-phospho-D-ribosyl)imidazole + ADP + phosphate + 2 H(+)</text>
        <dbReference type="Rhea" id="RHEA:19317"/>
        <dbReference type="ChEBI" id="CHEBI:15378"/>
        <dbReference type="ChEBI" id="CHEBI:17544"/>
        <dbReference type="ChEBI" id="CHEBI:30616"/>
        <dbReference type="ChEBI" id="CHEBI:43474"/>
        <dbReference type="ChEBI" id="CHEBI:58730"/>
        <dbReference type="ChEBI" id="CHEBI:137981"/>
        <dbReference type="ChEBI" id="CHEBI:456216"/>
        <dbReference type="EC" id="6.3.4.18"/>
    </reaction>
</comment>
<dbReference type="GO" id="GO:0005524">
    <property type="term" value="F:ATP binding"/>
    <property type="evidence" value="ECO:0007669"/>
    <property type="project" value="UniProtKB-UniRule"/>
</dbReference>
<dbReference type="EMBL" id="MDLC01000007">
    <property type="protein sequence ID" value="ODS24558.1"/>
    <property type="molecule type" value="Genomic_DNA"/>
</dbReference>
<dbReference type="NCBIfam" id="NF004679">
    <property type="entry name" value="PRK06019.1-5"/>
    <property type="match status" value="1"/>
</dbReference>
<feature type="domain" description="ATP-grasp" evidence="6">
    <location>
        <begin position="107"/>
        <end position="292"/>
    </location>
</feature>
<evidence type="ECO:0000256" key="1">
    <source>
        <dbReference type="ARBA" id="ARBA00022741"/>
    </source>
</evidence>
<comment type="similarity">
    <text evidence="4 5">Belongs to the PurK/PurT family.</text>
</comment>
<dbReference type="NCBIfam" id="TIGR01161">
    <property type="entry name" value="purK"/>
    <property type="match status" value="1"/>
</dbReference>
<dbReference type="UniPathway" id="UPA00074">
    <property type="reaction ID" value="UER00942"/>
</dbReference>
<dbReference type="Gene3D" id="3.30.1490.20">
    <property type="entry name" value="ATP-grasp fold, A domain"/>
    <property type="match status" value="1"/>
</dbReference>
<evidence type="ECO:0000256" key="5">
    <source>
        <dbReference type="RuleBase" id="RU361200"/>
    </source>
</evidence>
<dbReference type="Proteomes" id="UP000242502">
    <property type="component" value="Unassembled WGS sequence"/>
</dbReference>
<feature type="binding site" evidence="4">
    <location>
        <begin position="177"/>
        <end position="180"/>
    </location>
    <ligand>
        <name>ATP</name>
        <dbReference type="ChEBI" id="CHEBI:30616"/>
    </ligand>
</feature>
<dbReference type="EC" id="6.3.4.18" evidence="4 5"/>
<dbReference type="InterPro" id="IPR011761">
    <property type="entry name" value="ATP-grasp"/>
</dbReference>
<dbReference type="SUPFAM" id="SSF51246">
    <property type="entry name" value="Rudiment single hybrid motif"/>
    <property type="match status" value="1"/>
</dbReference>
<comment type="caution">
    <text evidence="4">Lacks conserved residue(s) required for the propagation of feature annotation.</text>
</comment>
<protein>
    <recommendedName>
        <fullName evidence="4 5">N5-carboxyaminoimidazole ribonucleotide synthase</fullName>
        <shortName evidence="4 5">N5-CAIR synthase</shortName>
        <ecNumber evidence="4 5">6.3.4.18</ecNumber>
    </recommendedName>
    <alternativeName>
        <fullName evidence="4 5">5-(carboxyamino)imidazole ribonucleotide synthetase</fullName>
    </alternativeName>
</protein>
<comment type="function">
    <text evidence="4">Catalyzes the ATP-dependent conversion of 5-aminoimidazole ribonucleotide (AIR) and HCO(3)(-) to N5-carboxyaminoimidazole ribonucleotide (N5-CAIR).</text>
</comment>